<evidence type="ECO:0000313" key="2">
    <source>
        <dbReference type="EMBL" id="KHG27691.1"/>
    </source>
</evidence>
<feature type="transmembrane region" description="Helical" evidence="1">
    <location>
        <begin position="6"/>
        <end position="27"/>
    </location>
</feature>
<dbReference type="AlphaFoldDB" id="A0A0B0PWA2"/>
<dbReference type="EMBL" id="KN442070">
    <property type="protein sequence ID" value="KHG27691.1"/>
    <property type="molecule type" value="Genomic_DNA"/>
</dbReference>
<gene>
    <name evidence="2" type="ORF">F383_34189</name>
</gene>
<organism evidence="2 3">
    <name type="scientific">Gossypium arboreum</name>
    <name type="common">Tree cotton</name>
    <name type="synonym">Gossypium nanking</name>
    <dbReference type="NCBI Taxonomy" id="29729"/>
    <lineage>
        <taxon>Eukaryota</taxon>
        <taxon>Viridiplantae</taxon>
        <taxon>Streptophyta</taxon>
        <taxon>Embryophyta</taxon>
        <taxon>Tracheophyta</taxon>
        <taxon>Spermatophyta</taxon>
        <taxon>Magnoliopsida</taxon>
        <taxon>eudicotyledons</taxon>
        <taxon>Gunneridae</taxon>
        <taxon>Pentapetalae</taxon>
        <taxon>rosids</taxon>
        <taxon>malvids</taxon>
        <taxon>Malvales</taxon>
        <taxon>Malvaceae</taxon>
        <taxon>Malvoideae</taxon>
        <taxon>Gossypium</taxon>
    </lineage>
</organism>
<accession>A0A0B0PWA2</accession>
<reference evidence="3" key="1">
    <citation type="submission" date="2014-09" db="EMBL/GenBank/DDBJ databases">
        <authorList>
            <person name="Mudge J."/>
            <person name="Ramaraj T."/>
            <person name="Lindquist I.E."/>
            <person name="Bharti A.K."/>
            <person name="Sundararajan A."/>
            <person name="Cameron C.T."/>
            <person name="Woodward J.E."/>
            <person name="May G.D."/>
            <person name="Brubaker C."/>
            <person name="Broadhvest J."/>
            <person name="Wilkins T.A."/>
        </authorList>
    </citation>
    <scope>NUCLEOTIDE SEQUENCE</scope>
    <source>
        <strain evidence="3">cv. AKA8401</strain>
    </source>
</reference>
<keyword evidence="1" id="KW-1133">Transmembrane helix</keyword>
<keyword evidence="3" id="KW-1185">Reference proteome</keyword>
<sequence length="33" mass="3496">MPQKSLLGFALLAVSAESILALCAILLKIIKIN</sequence>
<protein>
    <submittedName>
        <fullName evidence="2">Uncharacterized protein</fullName>
    </submittedName>
</protein>
<evidence type="ECO:0000313" key="3">
    <source>
        <dbReference type="Proteomes" id="UP000032142"/>
    </source>
</evidence>
<keyword evidence="1" id="KW-0472">Membrane</keyword>
<proteinExistence type="predicted"/>
<keyword evidence="1" id="KW-0812">Transmembrane</keyword>
<name>A0A0B0PWA2_GOSAR</name>
<evidence type="ECO:0000256" key="1">
    <source>
        <dbReference type="SAM" id="Phobius"/>
    </source>
</evidence>
<dbReference type="Proteomes" id="UP000032142">
    <property type="component" value="Unassembled WGS sequence"/>
</dbReference>